<dbReference type="Proteomes" id="UP000515163">
    <property type="component" value="Unplaced"/>
</dbReference>
<dbReference type="RefSeq" id="XP_031554560.1">
    <property type="nucleotide sequence ID" value="XM_031698700.1"/>
</dbReference>
<organism evidence="16 17">
    <name type="scientific">Actinia tenebrosa</name>
    <name type="common">Australian red waratah sea anemone</name>
    <dbReference type="NCBI Taxonomy" id="6105"/>
    <lineage>
        <taxon>Eukaryota</taxon>
        <taxon>Metazoa</taxon>
        <taxon>Cnidaria</taxon>
        <taxon>Anthozoa</taxon>
        <taxon>Hexacorallia</taxon>
        <taxon>Actiniaria</taxon>
        <taxon>Actiniidae</taxon>
        <taxon>Actinia</taxon>
    </lineage>
</organism>
<evidence type="ECO:0000256" key="5">
    <source>
        <dbReference type="ARBA" id="ARBA00022989"/>
    </source>
</evidence>
<feature type="transmembrane region" description="Helical" evidence="14">
    <location>
        <begin position="561"/>
        <end position="585"/>
    </location>
</feature>
<keyword evidence="10" id="KW-0807">Transducer</keyword>
<dbReference type="GO" id="GO:0038039">
    <property type="term" value="C:G protein-coupled receptor heterodimeric complex"/>
    <property type="evidence" value="ECO:0007669"/>
    <property type="project" value="TreeGrafter"/>
</dbReference>
<evidence type="ECO:0000256" key="10">
    <source>
        <dbReference type="ARBA" id="ARBA00023224"/>
    </source>
</evidence>
<accession>A0A6P8HPG8</accession>
<dbReference type="InParanoid" id="A0A6P8HPG8"/>
<evidence type="ECO:0000256" key="12">
    <source>
        <dbReference type="SAM" id="Coils"/>
    </source>
</evidence>
<name>A0A6P8HPG8_ACTTE</name>
<keyword evidence="12" id="KW-0175">Coiled coil</keyword>
<feature type="region of interest" description="Disordered" evidence="13">
    <location>
        <begin position="966"/>
        <end position="1019"/>
    </location>
</feature>
<feature type="compositionally biased region" description="Basic and acidic residues" evidence="13">
    <location>
        <begin position="1060"/>
        <end position="1074"/>
    </location>
</feature>
<dbReference type="Pfam" id="PF01094">
    <property type="entry name" value="ANF_receptor"/>
    <property type="match status" value="1"/>
</dbReference>
<dbReference type="CDD" id="cd15047">
    <property type="entry name" value="7tmC_GABA-B-like"/>
    <property type="match status" value="1"/>
</dbReference>
<feature type="region of interest" description="Disordered" evidence="13">
    <location>
        <begin position="1060"/>
        <end position="1125"/>
    </location>
</feature>
<feature type="transmembrane region" description="Helical" evidence="14">
    <location>
        <begin position="12"/>
        <end position="30"/>
    </location>
</feature>
<evidence type="ECO:0000256" key="8">
    <source>
        <dbReference type="ARBA" id="ARBA00023170"/>
    </source>
</evidence>
<dbReference type="OrthoDB" id="5964286at2759"/>
<keyword evidence="5 14" id="KW-1133">Transmembrane helix</keyword>
<protein>
    <recommendedName>
        <fullName evidence="11">Gamma-aminobutyric acid type B receptor subunit 2</fullName>
    </recommendedName>
</protein>
<feature type="transmembrane region" description="Helical" evidence="14">
    <location>
        <begin position="622"/>
        <end position="644"/>
    </location>
</feature>
<sequence length="1261" mass="143982">MKLLHTYRHPQALIYLLVFFSMDFLAVRSTRSKLFLGGMFSHGSHHAIDSLQLVCENALEIVNNRTDILPEYQLYLLPNDTKCDEAYGTQVLFEYILRRPPIIMLFGAGCSSVTRSVAQTAWQWNLVQVSYASTSSELSNHDRYPLLYRVVAPQSTYNAASLKFFELYKWNRIATLVQNEREFNEMMAELHQELAKQNFTIVASESFTTDSKSEIRALKEKDARIIAGMFHEDKARQVFCEAYKLGMYGAKYVWLLLDWYDNHKWWLKNDQQVDCTQDQLTRATSGYFSFEHLNPVTNGKPGISGLTIQDIRNIFSTSNPYAPFAFDAVWVMALSLHKAAEKLHLENMTLDSFTYENKEIAKIIRTSVQDMSFQGVTGHIKFNKQGDRVGPVRLKQLQNGVHLTVAVYEPSIKSITKNNTSKVMWQGSGPPSDTPHIAYQTEYIAWSLFWFIITVTSCGILLSLLFLAFNIKYRHNSYIKSSSPCLNNVIIVGALLIYASVFSILLDSRVLSGKLLPYMCTITVFLLGIGYSLMFGAMFTKTWRVHQVLNKAYSKQKMFGCSELIGLVLILLVIDVIVFSLWTALDPFTLNMKTTTRKVHSHSSEAIFFQYECCHSQSMTTWYYVIFGYKGFMLLVGCFVAWETRKVKVKSLNDSHFICTSIFTIVFAVFIGVPLTFLIPDHRDAHVTVLALCLILPTTISLCLIFVPKIGKMKKHPEEFLQLKSLTVMRAAKEYSNRSAQRSSNDALNATIQRLQVDLAKVKKELRDQKALNATVRPVDKNRFDVDSVDNSVDNTPRCTRKPLAIRSNTCFNIKEDSKSHQTNQHRRCNTFSEAYLPNGHMTHDSHVEDLKVENESLRHRLRQSKIIEAGKMCKVLYENAELNRKIVELSMKQTPSSENDAVSRLMKENNELKRQLGEVSILNSVWCDVTPKLKRKGTTENKHKKDLKELQHLLTVDLGGGRASSFGASHSRRPPTIGLSQSSLNLLDPKESHREVIGESQENEKKAEDNDKDVFASDKKLNSETKWVEVNGDEAKPIDQHDEDRVNDEQMPFKEEVKIELDHNSNIRQENELSKPTFPSDEPSLLCADNKGFEDEESAIPETKTDHTDDATDMFVPDKTQEVERKPVKQFDKIWAANENSNTRELLRKGKVRLRSQTTYSTYDDDEDDYRLRRTLSADCNPRSKQNNDPRSLSPNRTRTVIGSDNSDSEVDSAQLSPQDYTKVGGGESTGSEECSIERKRKSKRDKKTKIEKVEKTFFV</sequence>
<dbReference type="GO" id="GO:0004965">
    <property type="term" value="F:G protein-coupled GABA receptor activity"/>
    <property type="evidence" value="ECO:0007669"/>
    <property type="project" value="InterPro"/>
</dbReference>
<evidence type="ECO:0000256" key="3">
    <source>
        <dbReference type="ARBA" id="ARBA00022692"/>
    </source>
</evidence>
<dbReference type="GO" id="GO:0007214">
    <property type="term" value="P:gamma-aminobutyric acid signaling pathway"/>
    <property type="evidence" value="ECO:0007669"/>
    <property type="project" value="TreeGrafter"/>
</dbReference>
<keyword evidence="3 14" id="KW-0812">Transmembrane</keyword>
<dbReference type="InterPro" id="IPR017978">
    <property type="entry name" value="GPCR_3_C"/>
</dbReference>
<keyword evidence="6" id="KW-0297">G-protein coupled receptor</keyword>
<feature type="region of interest" description="Disordered" evidence="13">
    <location>
        <begin position="1177"/>
        <end position="1251"/>
    </location>
</feature>
<evidence type="ECO:0000256" key="13">
    <source>
        <dbReference type="SAM" id="MobiDB-lite"/>
    </source>
</evidence>
<dbReference type="PANTHER" id="PTHR10519">
    <property type="entry name" value="GABA-B RECEPTOR"/>
    <property type="match status" value="1"/>
</dbReference>
<evidence type="ECO:0000256" key="9">
    <source>
        <dbReference type="ARBA" id="ARBA00023180"/>
    </source>
</evidence>
<gene>
    <name evidence="17" type="primary">LOC116291527</name>
</gene>
<evidence type="ECO:0000256" key="6">
    <source>
        <dbReference type="ARBA" id="ARBA00023040"/>
    </source>
</evidence>
<feature type="transmembrane region" description="Helical" evidence="14">
    <location>
        <begin position="516"/>
        <end position="540"/>
    </location>
</feature>
<dbReference type="PANTHER" id="PTHR10519:SF74">
    <property type="entry name" value="GAMMA-AMINOBUTYRIC ACID TYPE B RECEPTOR SUBUNIT 2"/>
    <property type="match status" value="1"/>
</dbReference>
<dbReference type="InterPro" id="IPR028082">
    <property type="entry name" value="Peripla_BP_I"/>
</dbReference>
<evidence type="ECO:0000256" key="11">
    <source>
        <dbReference type="ARBA" id="ARBA00073785"/>
    </source>
</evidence>
<keyword evidence="8" id="KW-0675">Receptor</keyword>
<feature type="domain" description="G-protein coupled receptors family 3 profile" evidence="15">
    <location>
        <begin position="448"/>
        <end position="719"/>
    </location>
</feature>
<keyword evidence="4" id="KW-0732">Signal</keyword>
<dbReference type="Pfam" id="PF00003">
    <property type="entry name" value="7tm_3"/>
    <property type="match status" value="1"/>
</dbReference>
<evidence type="ECO:0000256" key="14">
    <source>
        <dbReference type="SAM" id="Phobius"/>
    </source>
</evidence>
<feature type="transmembrane region" description="Helical" evidence="14">
    <location>
        <begin position="443"/>
        <end position="473"/>
    </location>
</feature>
<evidence type="ECO:0000259" key="15">
    <source>
        <dbReference type="PROSITE" id="PS50259"/>
    </source>
</evidence>
<dbReference type="PROSITE" id="PS50259">
    <property type="entry name" value="G_PROTEIN_RECEP_F3_4"/>
    <property type="match status" value="1"/>
</dbReference>
<dbReference type="FunFam" id="3.40.50.2300:FF:000063">
    <property type="entry name" value="Gamma-aminobutyric acid type B receptor subunit"/>
    <property type="match status" value="1"/>
</dbReference>
<dbReference type="InterPro" id="IPR001828">
    <property type="entry name" value="ANF_lig-bd_rcpt"/>
</dbReference>
<feature type="compositionally biased region" description="Basic and acidic residues" evidence="13">
    <location>
        <begin position="989"/>
        <end position="1019"/>
    </location>
</feature>
<keyword evidence="2" id="KW-1003">Cell membrane</keyword>
<dbReference type="PRINTS" id="PR01176">
    <property type="entry name" value="GABABRECEPTR"/>
</dbReference>
<evidence type="ECO:0000313" key="16">
    <source>
        <dbReference type="Proteomes" id="UP000515163"/>
    </source>
</evidence>
<keyword evidence="7 14" id="KW-0472">Membrane</keyword>
<evidence type="ECO:0000256" key="7">
    <source>
        <dbReference type="ARBA" id="ARBA00023136"/>
    </source>
</evidence>
<evidence type="ECO:0000313" key="17">
    <source>
        <dbReference type="RefSeq" id="XP_031554560.1"/>
    </source>
</evidence>
<feature type="compositionally biased region" description="Polar residues" evidence="13">
    <location>
        <begin position="1184"/>
        <end position="1221"/>
    </location>
</feature>
<feature type="compositionally biased region" description="Basic residues" evidence="13">
    <location>
        <begin position="1240"/>
        <end position="1249"/>
    </location>
</feature>
<feature type="transmembrane region" description="Helical" evidence="14">
    <location>
        <begin position="685"/>
        <end position="707"/>
    </location>
</feature>
<dbReference type="CDD" id="cd06366">
    <property type="entry name" value="PBP1_GABAb_receptor"/>
    <property type="match status" value="1"/>
</dbReference>
<dbReference type="GeneID" id="116291527"/>
<dbReference type="PRINTS" id="PR01177">
    <property type="entry name" value="GABAB1RECPTR"/>
</dbReference>
<dbReference type="KEGG" id="aten:116291527"/>
<evidence type="ECO:0000256" key="2">
    <source>
        <dbReference type="ARBA" id="ARBA00022475"/>
    </source>
</evidence>
<keyword evidence="9" id="KW-0325">Glycoprotein</keyword>
<evidence type="ECO:0000256" key="1">
    <source>
        <dbReference type="ARBA" id="ARBA00004651"/>
    </source>
</evidence>
<keyword evidence="16" id="KW-1185">Reference proteome</keyword>
<dbReference type="Gene3D" id="3.40.50.2300">
    <property type="match status" value="2"/>
</dbReference>
<dbReference type="InterPro" id="IPR002455">
    <property type="entry name" value="GPCR3_GABA-B"/>
</dbReference>
<evidence type="ECO:0000256" key="4">
    <source>
        <dbReference type="ARBA" id="ARBA00022729"/>
    </source>
</evidence>
<proteinExistence type="predicted"/>
<feature type="transmembrane region" description="Helical" evidence="14">
    <location>
        <begin position="656"/>
        <end position="679"/>
    </location>
</feature>
<feature type="coiled-coil region" evidence="12">
    <location>
        <begin position="745"/>
        <end position="772"/>
    </location>
</feature>
<comment type="subcellular location">
    <subcellularLocation>
        <location evidence="1">Cell membrane</location>
        <topology evidence="1">Multi-pass membrane protein</topology>
    </subcellularLocation>
</comment>
<feature type="transmembrane region" description="Helical" evidence="14">
    <location>
        <begin position="485"/>
        <end position="504"/>
    </location>
</feature>
<dbReference type="AlphaFoldDB" id="A0A6P8HPG8"/>
<reference evidence="17" key="1">
    <citation type="submission" date="2025-08" db="UniProtKB">
        <authorList>
            <consortium name="RefSeq"/>
        </authorList>
    </citation>
    <scope>IDENTIFICATION</scope>
    <source>
        <tissue evidence="17">Tentacle</tissue>
    </source>
</reference>
<dbReference type="SUPFAM" id="SSF53822">
    <property type="entry name" value="Periplasmic binding protein-like I"/>
    <property type="match status" value="1"/>
</dbReference>